<dbReference type="EMBL" id="FNJM01000001">
    <property type="protein sequence ID" value="SDO64370.1"/>
    <property type="molecule type" value="Genomic_DNA"/>
</dbReference>
<dbReference type="GO" id="GO:0015970">
    <property type="term" value="P:guanosine tetraphosphate biosynthetic process"/>
    <property type="evidence" value="ECO:0007669"/>
    <property type="project" value="UniProtKB-UniPathway"/>
</dbReference>
<dbReference type="Gene3D" id="3.30.460.10">
    <property type="entry name" value="Beta Polymerase, domain 2"/>
    <property type="match status" value="1"/>
</dbReference>
<dbReference type="InterPro" id="IPR007685">
    <property type="entry name" value="RelA_SpoT"/>
</dbReference>
<dbReference type="AlphaFoldDB" id="A0A1H0L8V2"/>
<gene>
    <name evidence="3" type="ORF">SAMN04488529_10120</name>
</gene>
<dbReference type="PANTHER" id="PTHR41773">
    <property type="entry name" value="GTP PYROPHOSPHATASE-RELATED"/>
    <property type="match status" value="1"/>
</dbReference>
<evidence type="ECO:0000256" key="1">
    <source>
        <dbReference type="ARBA" id="ARBA00004976"/>
    </source>
</evidence>
<comment type="pathway">
    <text evidence="1">Purine metabolism; ppGpp biosynthesis; ppGpp from GTP: step 1/2.</text>
</comment>
<dbReference type="InterPro" id="IPR043519">
    <property type="entry name" value="NT_sf"/>
</dbReference>
<dbReference type="SUPFAM" id="SSF81301">
    <property type="entry name" value="Nucleotidyltransferase"/>
    <property type="match status" value="1"/>
</dbReference>
<evidence type="ECO:0000313" key="3">
    <source>
        <dbReference type="EMBL" id="SDO64370.1"/>
    </source>
</evidence>
<organism evidence="3 4">
    <name type="scientific">Clostridium gasigenes</name>
    <dbReference type="NCBI Taxonomy" id="94869"/>
    <lineage>
        <taxon>Bacteria</taxon>
        <taxon>Bacillati</taxon>
        <taxon>Bacillota</taxon>
        <taxon>Clostridia</taxon>
        <taxon>Eubacteriales</taxon>
        <taxon>Clostridiaceae</taxon>
        <taxon>Clostridium</taxon>
    </lineage>
</organism>
<accession>A0A1H0L8V2</accession>
<evidence type="ECO:0000259" key="2">
    <source>
        <dbReference type="SMART" id="SM00954"/>
    </source>
</evidence>
<keyword evidence="4" id="KW-1185">Reference proteome</keyword>
<dbReference type="RefSeq" id="WP_089964642.1">
    <property type="nucleotide sequence ID" value="NZ_FNJM01000001.1"/>
</dbReference>
<dbReference type="UniPathway" id="UPA00908">
    <property type="reaction ID" value="UER00884"/>
</dbReference>
<dbReference type="Proteomes" id="UP000198597">
    <property type="component" value="Unassembled WGS sequence"/>
</dbReference>
<reference evidence="3 4" key="1">
    <citation type="submission" date="2016-10" db="EMBL/GenBank/DDBJ databases">
        <authorList>
            <person name="de Groot N.N."/>
        </authorList>
    </citation>
    <scope>NUCLEOTIDE SEQUENCE [LARGE SCALE GENOMIC DNA]</scope>
    <source>
        <strain evidence="3 4">DSM 12272</strain>
    </source>
</reference>
<proteinExistence type="predicted"/>
<dbReference type="OrthoDB" id="1694513at2"/>
<dbReference type="PANTHER" id="PTHR41773:SF1">
    <property type="entry name" value="RELA_SPOT DOMAIN-CONTAINING PROTEIN"/>
    <property type="match status" value="1"/>
</dbReference>
<sequence>MALKMFGFIDDIINTLEDEREYLERVGKDIEGYFEDILRGNHEGYININTRVKSSSSLKEKILRNNYYNKKLSPRELVYSRSDLIGIRIECRFIKDEDEIYKVIQEHFKLKNKNNEKIFLEVSGIQPQKQKNGFKIYKIDGVYEEDNIKVPFELQIKALVNIFWSEIEHKIIYKNNSYLLMDSYLKDIMKSIKKNLMMIDNQLLITYNQFKVQGSAVYLESKSNFEKFLSKIIYDAYALKMKNDIGFVVDFKKSCDTIIKYFLRGEEGKYGNKMIKTLERLNEIYTLDTKFDEEILFERDINFKDEFSEIVGKKILESINSEFQWNLFFRIIFEIERGNNSEDFEAFIEFYRDRFSENSRFLKLNSTLGNEEGIMIKGDIMRVIAKAFTEIDSIEFVNENNIKNINSIINYEVNNIYENISSYGEWESKMDIYLKVIHIKILAIFNF</sequence>
<dbReference type="STRING" id="94869.SAMN04488529_10120"/>
<feature type="domain" description="RelA/SpoT" evidence="2">
    <location>
        <begin position="50"/>
        <end position="179"/>
    </location>
</feature>
<evidence type="ECO:0000313" key="4">
    <source>
        <dbReference type="Proteomes" id="UP000198597"/>
    </source>
</evidence>
<dbReference type="SMART" id="SM00954">
    <property type="entry name" value="RelA_SpoT"/>
    <property type="match status" value="1"/>
</dbReference>
<dbReference type="Pfam" id="PF04607">
    <property type="entry name" value="RelA_SpoT"/>
    <property type="match status" value="1"/>
</dbReference>
<dbReference type="CDD" id="cd05399">
    <property type="entry name" value="NT_Rel-Spo_like"/>
    <property type="match status" value="1"/>
</dbReference>
<name>A0A1H0L8V2_9CLOT</name>
<protein>
    <recommendedName>
        <fullName evidence="2">RelA/SpoT domain-containing protein</fullName>
    </recommendedName>
</protein>